<sequence>MIYWELFWTFAKIGAFTFGGGYAMLPMIQAEVVSKKHWATDDDILDYFAVGQCTPGVIAVNTASFVGYYRKGIPGCIAATLGVIFPSLVIILVIAALLSSFASIPLVQHALGGIRIAVAVLIVQAVYKMGKAGITNGFGWIVALAAFAIAGFTSVPTIVIVMLAAAAGVLWQLHITRKGVQS</sequence>
<evidence type="ECO:0000256" key="6">
    <source>
        <dbReference type="ARBA" id="ARBA00023136"/>
    </source>
</evidence>
<dbReference type="STRING" id="1702221.AALO17_20800"/>
<keyword evidence="6 7" id="KW-0472">Membrane</keyword>
<dbReference type="GO" id="GO:0005886">
    <property type="term" value="C:plasma membrane"/>
    <property type="evidence" value="ECO:0007669"/>
    <property type="project" value="UniProtKB-SubCell"/>
</dbReference>
<dbReference type="PATRIC" id="fig|1702221.3.peg.2023"/>
<protein>
    <submittedName>
        <fullName evidence="9">Chromate transporter</fullName>
    </submittedName>
</protein>
<evidence type="ECO:0000313" key="9">
    <source>
        <dbReference type="EMBL" id="OLU44408.1"/>
    </source>
</evidence>
<dbReference type="Pfam" id="PF02417">
    <property type="entry name" value="Chromate_transp"/>
    <property type="match status" value="1"/>
</dbReference>
<evidence type="ECO:0000256" key="4">
    <source>
        <dbReference type="ARBA" id="ARBA00022692"/>
    </source>
</evidence>
<gene>
    <name evidence="8" type="ORF">AALO17_20800</name>
    <name evidence="9" type="ORF">BO223_08335</name>
</gene>
<dbReference type="OrthoDB" id="9788907at2"/>
<keyword evidence="10" id="KW-1185">Reference proteome</keyword>
<feature type="transmembrane region" description="Helical" evidence="7">
    <location>
        <begin position="139"/>
        <end position="171"/>
    </location>
</feature>
<accession>A0A140DX37</accession>
<evidence type="ECO:0000313" key="10">
    <source>
        <dbReference type="Proteomes" id="UP000069771"/>
    </source>
</evidence>
<feature type="transmembrane region" description="Helical" evidence="7">
    <location>
        <begin position="72"/>
        <end position="98"/>
    </location>
</feature>
<evidence type="ECO:0000256" key="5">
    <source>
        <dbReference type="ARBA" id="ARBA00022989"/>
    </source>
</evidence>
<dbReference type="EMBL" id="MPJZ01000070">
    <property type="protein sequence ID" value="OLU44408.1"/>
    <property type="molecule type" value="Genomic_DNA"/>
</dbReference>
<evidence type="ECO:0000256" key="7">
    <source>
        <dbReference type="SAM" id="Phobius"/>
    </source>
</evidence>
<dbReference type="Proteomes" id="UP000069771">
    <property type="component" value="Chromosome"/>
</dbReference>
<feature type="transmembrane region" description="Helical" evidence="7">
    <location>
        <begin position="110"/>
        <end position="127"/>
    </location>
</feature>
<keyword evidence="3" id="KW-1003">Cell membrane</keyword>
<comment type="subcellular location">
    <subcellularLocation>
        <location evidence="1">Cell membrane</location>
        <topology evidence="1">Multi-pass membrane protein</topology>
    </subcellularLocation>
</comment>
<proteinExistence type="inferred from homology"/>
<dbReference type="KEGG" id="fro:AALO17_20800"/>
<dbReference type="GO" id="GO:0015109">
    <property type="term" value="F:chromate transmembrane transporter activity"/>
    <property type="evidence" value="ECO:0007669"/>
    <property type="project" value="InterPro"/>
</dbReference>
<feature type="transmembrane region" description="Helical" evidence="7">
    <location>
        <begin position="45"/>
        <end position="66"/>
    </location>
</feature>
<keyword evidence="4 7" id="KW-0812">Transmembrane</keyword>
<dbReference type="PANTHER" id="PTHR43663">
    <property type="entry name" value="CHROMATE TRANSPORT PROTEIN-RELATED"/>
    <property type="match status" value="1"/>
</dbReference>
<reference evidence="8 10" key="1">
    <citation type="journal article" date="2016" name="Gut Pathog.">
        <title>Whole genome sequencing of "Faecalibaculum rodentium" ALO17, isolated from C57BL/6J laboratory mouse feces.</title>
        <authorList>
            <person name="Lim S."/>
            <person name="Chang D.H."/>
            <person name="Ahn S."/>
            <person name="Kim B.C."/>
        </authorList>
    </citation>
    <scope>NUCLEOTIDE SEQUENCE [LARGE SCALE GENOMIC DNA]</scope>
    <source>
        <strain evidence="8 10">Alo17</strain>
    </source>
</reference>
<reference evidence="9 11" key="2">
    <citation type="submission" date="2016-11" db="EMBL/GenBank/DDBJ databases">
        <title>Description of two novel members of the family Erysipelotrichaceae: Ileibacterium lipovorans gen. nov., sp. nov. and Dubosiella newyorkensis, gen. nov., sp. nov.</title>
        <authorList>
            <person name="Cox L.M."/>
            <person name="Sohn J."/>
            <person name="Tyrrell K.L."/>
            <person name="Citron D.M."/>
            <person name="Lawson P.A."/>
            <person name="Patel N.B."/>
            <person name="Iizumi T."/>
            <person name="Perez-Perez G.I."/>
            <person name="Goldstein E.J."/>
            <person name="Blaser M.J."/>
        </authorList>
    </citation>
    <scope>NUCLEOTIDE SEQUENCE [LARGE SCALE GENOMIC DNA]</scope>
    <source>
        <strain evidence="9 11">NYU-BL-K8</strain>
    </source>
</reference>
<comment type="similarity">
    <text evidence="2">Belongs to the chromate ion transporter (CHR) (TC 2.A.51) family.</text>
</comment>
<feature type="transmembrane region" description="Helical" evidence="7">
    <location>
        <begin position="6"/>
        <end position="25"/>
    </location>
</feature>
<evidence type="ECO:0000256" key="2">
    <source>
        <dbReference type="ARBA" id="ARBA00005262"/>
    </source>
</evidence>
<evidence type="ECO:0000313" key="11">
    <source>
        <dbReference type="Proteomes" id="UP000186758"/>
    </source>
</evidence>
<dbReference type="RefSeq" id="WP_067558602.1">
    <property type="nucleotide sequence ID" value="NZ_CAMTBT010000014.1"/>
</dbReference>
<dbReference type="Proteomes" id="UP000186758">
    <property type="component" value="Unassembled WGS sequence"/>
</dbReference>
<dbReference type="InterPro" id="IPR003370">
    <property type="entry name" value="Chromate_transpt"/>
</dbReference>
<dbReference type="InterPro" id="IPR052518">
    <property type="entry name" value="CHR_Transporter"/>
</dbReference>
<dbReference type="PANTHER" id="PTHR43663:SF2">
    <property type="entry name" value="CHROMATE TRANSPORT PROTEIN-RELATED"/>
    <property type="match status" value="1"/>
</dbReference>
<dbReference type="EMBL" id="CP011391">
    <property type="protein sequence ID" value="AMK55214.1"/>
    <property type="molecule type" value="Genomic_DNA"/>
</dbReference>
<name>A0A140DX37_9FIRM</name>
<dbReference type="GeneID" id="78478676"/>
<dbReference type="AlphaFoldDB" id="A0A140DX37"/>
<organism evidence="8 10">
    <name type="scientific">Faecalibaculum rodentium</name>
    <dbReference type="NCBI Taxonomy" id="1702221"/>
    <lineage>
        <taxon>Bacteria</taxon>
        <taxon>Bacillati</taxon>
        <taxon>Bacillota</taxon>
        <taxon>Erysipelotrichia</taxon>
        <taxon>Erysipelotrichales</taxon>
        <taxon>Erysipelotrichaceae</taxon>
        <taxon>Faecalibaculum</taxon>
    </lineage>
</organism>
<evidence type="ECO:0000256" key="3">
    <source>
        <dbReference type="ARBA" id="ARBA00022475"/>
    </source>
</evidence>
<keyword evidence="5 7" id="KW-1133">Transmembrane helix</keyword>
<evidence type="ECO:0000313" key="8">
    <source>
        <dbReference type="EMBL" id="AMK55214.1"/>
    </source>
</evidence>
<evidence type="ECO:0000256" key="1">
    <source>
        <dbReference type="ARBA" id="ARBA00004651"/>
    </source>
</evidence>